<reference evidence="1 2" key="1">
    <citation type="submission" date="2013-11" db="EMBL/GenBank/DDBJ databases">
        <title>The Genome Sequence of Phytophthora parasitica P10297.</title>
        <authorList>
            <consortium name="The Broad Institute Genomics Platform"/>
            <person name="Russ C."/>
            <person name="Tyler B."/>
            <person name="Panabieres F."/>
            <person name="Shan W."/>
            <person name="Tripathy S."/>
            <person name="Grunwald N."/>
            <person name="Machado M."/>
            <person name="Johnson C.S."/>
            <person name="Walker B."/>
            <person name="Young S.K."/>
            <person name="Zeng Q."/>
            <person name="Gargeya S."/>
            <person name="Fitzgerald M."/>
            <person name="Haas B."/>
            <person name="Abouelleil A."/>
            <person name="Allen A.W."/>
            <person name="Alvarado L."/>
            <person name="Arachchi H.M."/>
            <person name="Berlin A.M."/>
            <person name="Chapman S.B."/>
            <person name="Gainer-Dewar J."/>
            <person name="Goldberg J."/>
            <person name="Griggs A."/>
            <person name="Gujja S."/>
            <person name="Hansen M."/>
            <person name="Howarth C."/>
            <person name="Imamovic A."/>
            <person name="Ireland A."/>
            <person name="Larimer J."/>
            <person name="McCowan C."/>
            <person name="Murphy C."/>
            <person name="Pearson M."/>
            <person name="Poon T.W."/>
            <person name="Priest M."/>
            <person name="Roberts A."/>
            <person name="Saif S."/>
            <person name="Shea T."/>
            <person name="Sisk P."/>
            <person name="Sykes S."/>
            <person name="Wortman J."/>
            <person name="Nusbaum C."/>
            <person name="Birren B."/>
        </authorList>
    </citation>
    <scope>NUCLEOTIDE SEQUENCE [LARGE SCALE GENOMIC DNA]</scope>
    <source>
        <strain evidence="1 2">P10297</strain>
    </source>
</reference>
<comment type="caution">
    <text evidence="1">The sequence shown here is derived from an EMBL/GenBank/DDBJ whole genome shotgun (WGS) entry which is preliminary data.</text>
</comment>
<organism evidence="1 2">
    <name type="scientific">Phytophthora nicotianae P10297</name>
    <dbReference type="NCBI Taxonomy" id="1317064"/>
    <lineage>
        <taxon>Eukaryota</taxon>
        <taxon>Sar</taxon>
        <taxon>Stramenopiles</taxon>
        <taxon>Oomycota</taxon>
        <taxon>Peronosporomycetes</taxon>
        <taxon>Peronosporales</taxon>
        <taxon>Peronosporaceae</taxon>
        <taxon>Phytophthora</taxon>
    </lineage>
</organism>
<dbReference type="AlphaFoldDB" id="W2ZE06"/>
<proteinExistence type="predicted"/>
<dbReference type="Proteomes" id="UP000018948">
    <property type="component" value="Unassembled WGS sequence"/>
</dbReference>
<gene>
    <name evidence="1" type="ORF">F442_08025</name>
</gene>
<name>W2ZE06_PHYNI</name>
<feature type="non-terminal residue" evidence="1">
    <location>
        <position position="101"/>
    </location>
</feature>
<evidence type="ECO:0000313" key="2">
    <source>
        <dbReference type="Proteomes" id="UP000018948"/>
    </source>
</evidence>
<sequence length="101" mass="11176">MCSSWEKDMKWLCVSWSSKQVDDVELFGEETTGNIDRKGGREKGCADDILHKYKTAALQTAFVLPSGAFSLDISKVVGAVARDCFLSDTVLLMCLQVMCDM</sequence>
<evidence type="ECO:0000313" key="1">
    <source>
        <dbReference type="EMBL" id="ETP45582.1"/>
    </source>
</evidence>
<dbReference type="EMBL" id="ANIY01001683">
    <property type="protein sequence ID" value="ETP45582.1"/>
    <property type="molecule type" value="Genomic_DNA"/>
</dbReference>
<accession>W2ZE06</accession>
<protein>
    <submittedName>
        <fullName evidence="1">Uncharacterized protein</fullName>
    </submittedName>
</protein>